<comment type="subcellular location">
    <subcellularLocation>
        <location evidence="1">Nucleus</location>
    </subcellularLocation>
</comment>
<evidence type="ECO:0000256" key="6">
    <source>
        <dbReference type="ARBA" id="ARBA00023163"/>
    </source>
</evidence>
<keyword evidence="7" id="KW-0539">Nucleus</keyword>
<evidence type="ECO:0000256" key="10">
    <source>
        <dbReference type="ARBA" id="ARBA00073389"/>
    </source>
</evidence>
<feature type="region of interest" description="Disordered" evidence="11">
    <location>
        <begin position="1"/>
        <end position="36"/>
    </location>
</feature>
<evidence type="ECO:0000256" key="7">
    <source>
        <dbReference type="ARBA" id="ARBA00023242"/>
    </source>
</evidence>
<comment type="function">
    <text evidence="9">Stimulates transcription from the HSP70 promoter.</text>
</comment>
<evidence type="ECO:0000313" key="13">
    <source>
        <dbReference type="Ensembl" id="ENSEBUP00000025580.1"/>
    </source>
</evidence>
<evidence type="ECO:0000256" key="1">
    <source>
        <dbReference type="ARBA" id="ARBA00004123"/>
    </source>
</evidence>
<evidence type="ECO:0000256" key="8">
    <source>
        <dbReference type="ARBA" id="ARBA00031941"/>
    </source>
</evidence>
<keyword evidence="6" id="KW-0804">Transcription</keyword>
<keyword evidence="3" id="KW-0597">Phosphoprotein</keyword>
<dbReference type="GO" id="GO:0005634">
    <property type="term" value="C:nucleus"/>
    <property type="evidence" value="ECO:0007669"/>
    <property type="project" value="UniProtKB-SubCell"/>
</dbReference>
<evidence type="ECO:0000256" key="9">
    <source>
        <dbReference type="ARBA" id="ARBA00058879"/>
    </source>
</evidence>
<dbReference type="SUPFAM" id="SSF48371">
    <property type="entry name" value="ARM repeat"/>
    <property type="match status" value="1"/>
</dbReference>
<feature type="region of interest" description="Disordered" evidence="11">
    <location>
        <begin position="642"/>
        <end position="670"/>
    </location>
</feature>
<feature type="domain" description="CCAAT-binding factor" evidence="12">
    <location>
        <begin position="535"/>
        <end position="740"/>
    </location>
</feature>
<evidence type="ECO:0000256" key="3">
    <source>
        <dbReference type="ARBA" id="ARBA00022553"/>
    </source>
</evidence>
<feature type="compositionally biased region" description="Acidic residues" evidence="11">
    <location>
        <begin position="891"/>
        <end position="903"/>
    </location>
</feature>
<evidence type="ECO:0000313" key="14">
    <source>
        <dbReference type="Proteomes" id="UP000694388"/>
    </source>
</evidence>
<feature type="region of interest" description="Disordered" evidence="11">
    <location>
        <begin position="1030"/>
        <end position="1084"/>
    </location>
</feature>
<dbReference type="InterPro" id="IPR016024">
    <property type="entry name" value="ARM-type_fold"/>
</dbReference>
<keyword evidence="5" id="KW-0010">Activator</keyword>
<organism evidence="13 14">
    <name type="scientific">Eptatretus burgeri</name>
    <name type="common">Inshore hagfish</name>
    <dbReference type="NCBI Taxonomy" id="7764"/>
    <lineage>
        <taxon>Eukaryota</taxon>
        <taxon>Metazoa</taxon>
        <taxon>Chordata</taxon>
        <taxon>Craniata</taxon>
        <taxon>Vertebrata</taxon>
        <taxon>Cyclostomata</taxon>
        <taxon>Myxini</taxon>
        <taxon>Myxiniformes</taxon>
        <taxon>Myxinidae</taxon>
        <taxon>Eptatretinae</taxon>
        <taxon>Eptatretus</taxon>
    </lineage>
</organism>
<protein>
    <recommendedName>
        <fullName evidence="10">CCAAT/enhancer-binding protein zeta</fullName>
    </recommendedName>
    <alternativeName>
        <fullName evidence="8">CCAAT-box-binding transcription factor</fullName>
    </alternativeName>
</protein>
<dbReference type="Pfam" id="PF03914">
    <property type="entry name" value="CBF"/>
    <property type="match status" value="1"/>
</dbReference>
<dbReference type="Ensembl" id="ENSEBUT00000026156.1">
    <property type="protein sequence ID" value="ENSEBUP00000025580.1"/>
    <property type="gene ID" value="ENSEBUG00000015764.1"/>
</dbReference>
<feature type="compositionally biased region" description="Acidic residues" evidence="11">
    <location>
        <begin position="642"/>
        <end position="653"/>
    </location>
</feature>
<keyword evidence="14" id="KW-1185">Reference proteome</keyword>
<evidence type="ECO:0000256" key="4">
    <source>
        <dbReference type="ARBA" id="ARBA00023015"/>
    </source>
</evidence>
<name>A0A8C4R8A2_EPTBU</name>
<evidence type="ECO:0000256" key="5">
    <source>
        <dbReference type="ARBA" id="ARBA00023159"/>
    </source>
</evidence>
<dbReference type="InterPro" id="IPR040155">
    <property type="entry name" value="CEBPZ/Mak21-like"/>
</dbReference>
<dbReference type="PANTHER" id="PTHR12048:SF0">
    <property type="entry name" value="CCAAT_ENHANCER-BINDING PROTEIN ZETA"/>
    <property type="match status" value="1"/>
</dbReference>
<feature type="region of interest" description="Disordered" evidence="11">
    <location>
        <begin position="123"/>
        <end position="167"/>
    </location>
</feature>
<feature type="region of interest" description="Disordered" evidence="11">
    <location>
        <begin position="881"/>
        <end position="903"/>
    </location>
</feature>
<dbReference type="OMA" id="EIWCNDE"/>
<feature type="region of interest" description="Disordered" evidence="11">
    <location>
        <begin position="930"/>
        <end position="978"/>
    </location>
</feature>
<feature type="compositionally biased region" description="Basic and acidic residues" evidence="11">
    <location>
        <begin position="129"/>
        <end position="146"/>
    </location>
</feature>
<feature type="compositionally biased region" description="Basic residues" evidence="11">
    <location>
        <begin position="964"/>
        <end position="975"/>
    </location>
</feature>
<evidence type="ECO:0000256" key="11">
    <source>
        <dbReference type="SAM" id="MobiDB-lite"/>
    </source>
</evidence>
<dbReference type="GeneTree" id="ENSGT00390000006395"/>
<dbReference type="PANTHER" id="PTHR12048">
    <property type="entry name" value="CCAAT-BINDING FACTOR-RELATED"/>
    <property type="match status" value="1"/>
</dbReference>
<keyword evidence="4" id="KW-0805">Transcription regulation</keyword>
<reference evidence="13" key="2">
    <citation type="submission" date="2025-09" db="UniProtKB">
        <authorList>
            <consortium name="Ensembl"/>
        </authorList>
    </citation>
    <scope>IDENTIFICATION</scope>
</reference>
<proteinExistence type="inferred from homology"/>
<dbReference type="AlphaFoldDB" id="A0A8C4R8A2"/>
<dbReference type="Proteomes" id="UP000694388">
    <property type="component" value="Unplaced"/>
</dbReference>
<sequence>MASAARLGSSRRDRSSGKSQADDDPAVKSKNVPGDSYFSLDEVLDLGGTKEDYTMLTSIHDMSKEMNSSEEPAVDLNDVELRAFVENLGIQKYSGVASLLPDDEESASTDYVDEKFVVRMKEKSKKVKKDNQKKKLPESKKQEQKGKRAVSNQKLPSPREKSSKVYQPTLKTGAAVDNLAFHQRSFLLVKPYGKWYEIDYVNEVASEVQREQTVERCAKLAEKLFENELKVFQMCKEHQIGSNAPWIKTVARGGTLADRMAAATILIQDAPLHNISSLELLVTQLRHKGGRRQCLMALDTLKELLLSDLLPDNRKLWPFTARPFTDLDQLSSGNKDACDRRLLLWLFEDRLRRVVLEVAQALQSLSQDTVSETKNKAMAATYELLCSKPEQEKAFLALLVNKLGDPDVKLATKASFLLQLLLSKHPNMKRVVMLEVERLLCRPSVSTKTQYYATCFLNQIVFSPEDDALATKLIGLYFASFNTFVKRGEVNSRMLSALLTGVNRAFPYGKLVDGSLDVELDVIFRIVHVSSFNTSVQALMLLFQIMDSQQALSDRFYTALYKKLLDPQLSSYSKPALFLNLLYKSMKADLAASRVKAFMKRLLQVACVQQPSLTCGSLYLISEILQHRPGISMMDFFEDSEDENFEDAPEEEGNSSSQGEQQKEDHNDDVEGVQLAEESLNCFTKPVSSWIHQANVKGAKTKGVYDPLYRNPLYCSAENTCLWELRKLTMHFHPTVALFADTILRGDAVQYTGDPLQDFTIMRFLDRFVYRNPKQRKPQETLSSTVMRPKHKTIMNDFRNIPVNSKKFLQHDESKIPAHDVFFHRYFKIKEKEQMARPRHEADDDSIEDVSDDEFEIFLDDCKEGVEDDYLQDELDFAGNLKRPSKRNQSEDDDDDDDEECDLDDEEVSLGSMDDEFGDDVEDAGGVFMEEEEEDSSDGGTARRVERAPKIVQGKRAAGGRTLHGQKTKRQKRGGAGHNVHLAAEEFGELLDENIGMKLDTIGLNAMANRDKASIKQLRWEADRDRWIRGRGRGRGSFRGRRPGKGLVGSFGGKARGAFVGGARASKPQQSGKGSRMARRGRHK</sequence>
<reference evidence="13" key="1">
    <citation type="submission" date="2025-08" db="UniProtKB">
        <authorList>
            <consortium name="Ensembl"/>
        </authorList>
    </citation>
    <scope>IDENTIFICATION</scope>
</reference>
<accession>A0A8C4R8A2</accession>
<feature type="compositionally biased region" description="Gly residues" evidence="11">
    <location>
        <begin position="1046"/>
        <end position="1055"/>
    </location>
</feature>
<dbReference type="InterPro" id="IPR005612">
    <property type="entry name" value="CCAAT-binding_factor"/>
</dbReference>
<evidence type="ECO:0000259" key="12">
    <source>
        <dbReference type="Pfam" id="PF03914"/>
    </source>
</evidence>
<comment type="similarity">
    <text evidence="2">Belongs to the CBF/MAK21 family.</text>
</comment>
<evidence type="ECO:0000256" key="2">
    <source>
        <dbReference type="ARBA" id="ARBA00007797"/>
    </source>
</evidence>
<dbReference type="FunFam" id="1.25.10.10:FF:000805">
    <property type="entry name" value="Similar to transcription factor CBF/MAK21"/>
    <property type="match status" value="1"/>
</dbReference>
<feature type="compositionally biased region" description="Basic residues" evidence="11">
    <location>
        <begin position="1030"/>
        <end position="1044"/>
    </location>
</feature>